<dbReference type="EMBL" id="JRKL02000349">
    <property type="protein sequence ID" value="KAF3972241.1"/>
    <property type="molecule type" value="Genomic_DNA"/>
</dbReference>
<keyword evidence="3" id="KW-1185">Reference proteome</keyword>
<keyword evidence="1" id="KW-0812">Transmembrane</keyword>
<gene>
    <name evidence="2" type="ORF">CMV_004222</name>
</gene>
<comment type="caution">
    <text evidence="2">The sequence shown here is derived from an EMBL/GenBank/DDBJ whole genome shotgun (WGS) entry which is preliminary data.</text>
</comment>
<organism evidence="2 3">
    <name type="scientific">Castanea mollissima</name>
    <name type="common">Chinese chestnut</name>
    <dbReference type="NCBI Taxonomy" id="60419"/>
    <lineage>
        <taxon>Eukaryota</taxon>
        <taxon>Viridiplantae</taxon>
        <taxon>Streptophyta</taxon>
        <taxon>Embryophyta</taxon>
        <taxon>Tracheophyta</taxon>
        <taxon>Spermatophyta</taxon>
        <taxon>Magnoliopsida</taxon>
        <taxon>eudicotyledons</taxon>
        <taxon>Gunneridae</taxon>
        <taxon>Pentapetalae</taxon>
        <taxon>rosids</taxon>
        <taxon>fabids</taxon>
        <taxon>Fagales</taxon>
        <taxon>Fagaceae</taxon>
        <taxon>Castanea</taxon>
    </lineage>
</organism>
<keyword evidence="1" id="KW-0472">Membrane</keyword>
<sequence>MNRSLLHKLLLDDSDEDEIIEELVMETSQPKRRRSIRQSAASAAVMVEESVLVVVVAVVAAVATAVAVVEELVAVAVAVVEESVLVVVAVVVVVDYMMESIAPADVSLPSTPDTDLPWIPRSINSSISEIFPPAKSVCSSDSSSSDHSLIPHFSPYSIQTFFPPAHSQSSESSEGSLYGLSYSIASFIQPNHSYPPIESAHHHQITKNKSKLIHELNFFLSKIKRQFHGSQRPELPYYEITGRPIEFRTYGRNRIFPQQVEAEFEKAQKRWTYAIYWELDRPSNSPLGGTFSPGKSFNNGNIAYSFFDLIDSGPDTIFQSVIDQVFSTSKPICLVEKDLLASSPYYRGREGLDYGLQTMYWIRIADGVMEFGSTELIHPVHRKKRKKKRS</sequence>
<feature type="transmembrane region" description="Helical" evidence="1">
    <location>
        <begin position="72"/>
        <end position="94"/>
    </location>
</feature>
<feature type="transmembrane region" description="Helical" evidence="1">
    <location>
        <begin position="40"/>
        <end position="66"/>
    </location>
</feature>
<accession>A0A8J4RYQ4</accession>
<evidence type="ECO:0000256" key="1">
    <source>
        <dbReference type="SAM" id="Phobius"/>
    </source>
</evidence>
<name>A0A8J4RYQ4_9ROSI</name>
<evidence type="ECO:0000313" key="3">
    <source>
        <dbReference type="Proteomes" id="UP000737018"/>
    </source>
</evidence>
<evidence type="ECO:0000313" key="2">
    <source>
        <dbReference type="EMBL" id="KAF3972241.1"/>
    </source>
</evidence>
<reference evidence="2" key="1">
    <citation type="submission" date="2020-03" db="EMBL/GenBank/DDBJ databases">
        <title>Castanea mollissima Vanexum genome sequencing.</title>
        <authorList>
            <person name="Staton M."/>
        </authorList>
    </citation>
    <scope>NUCLEOTIDE SEQUENCE</scope>
    <source>
        <tissue evidence="2">Leaf</tissue>
    </source>
</reference>
<keyword evidence="1" id="KW-1133">Transmembrane helix</keyword>
<dbReference type="AlphaFoldDB" id="A0A8J4RYQ4"/>
<dbReference type="Proteomes" id="UP000737018">
    <property type="component" value="Unassembled WGS sequence"/>
</dbReference>
<proteinExistence type="predicted"/>
<protein>
    <submittedName>
        <fullName evidence="2">Uncharacterized protein</fullName>
    </submittedName>
</protein>